<dbReference type="EMBL" id="JAIZAY010000013">
    <property type="protein sequence ID" value="KAJ8030861.1"/>
    <property type="molecule type" value="Genomic_DNA"/>
</dbReference>
<reference evidence="2" key="1">
    <citation type="submission" date="2021-10" db="EMBL/GenBank/DDBJ databases">
        <title>Tropical sea cucumber genome reveals ecological adaptation and Cuvierian tubules defense mechanism.</title>
        <authorList>
            <person name="Chen T."/>
        </authorList>
    </citation>
    <scope>NUCLEOTIDE SEQUENCE</scope>
    <source>
        <strain evidence="2">Nanhai2018</strain>
        <tissue evidence="2">Muscle</tissue>
    </source>
</reference>
<sequence length="443" mass="48130">MLPCTAAPRQSRVVLGELIIPQPRPRIGGKQSTLNMFFKPVPVSPSSSTSILNSSTDKESSHTFTKTSSQLNPGGDTTEPLLESMCNVLPESLAGGDSEESFGIIKENNICDMGIRSENCEENAVDGFTGCTVDENSSGTATCNTGHSSKEDNSEASVIGKCSYVFHKVDLTDGLGARKRPHGLIESAGKSFLVQDVPSKRYRTESYSTQEDVIETSNFGNCRRDNRSETKGNYLSGKGNTDNSFKVSCLPAKCESVNSESVVNKPGKSLKINRTLTSQSDLLKTTSGAKVHDKNSLISQNDVCSDMMDDSLQSISEKFVNRKSTFASQSNRLKDLTEANDDDKSDLKSQNYAPLEMDNSLQSSASFEDSLSADDSLTPAILRNSIYRELNLTSDLPLTNAQPSHGKETSSCNSDEIPDTVAFDSLHDWSVSENYSTETTKKF</sequence>
<protein>
    <submittedName>
        <fullName evidence="2">Uncharacterized protein</fullName>
    </submittedName>
</protein>
<accession>A0A9Q1BQP5</accession>
<feature type="region of interest" description="Disordered" evidence="1">
    <location>
        <begin position="397"/>
        <end position="418"/>
    </location>
</feature>
<dbReference type="OrthoDB" id="10683372at2759"/>
<dbReference type="Proteomes" id="UP001152320">
    <property type="component" value="Chromosome 13"/>
</dbReference>
<dbReference type="AlphaFoldDB" id="A0A9Q1BQP5"/>
<keyword evidence="3" id="KW-1185">Reference proteome</keyword>
<name>A0A9Q1BQP5_HOLLE</name>
<feature type="region of interest" description="Disordered" evidence="1">
    <location>
        <begin position="333"/>
        <end position="354"/>
    </location>
</feature>
<evidence type="ECO:0000313" key="3">
    <source>
        <dbReference type="Proteomes" id="UP001152320"/>
    </source>
</evidence>
<evidence type="ECO:0000313" key="2">
    <source>
        <dbReference type="EMBL" id="KAJ8030861.1"/>
    </source>
</evidence>
<feature type="compositionally biased region" description="Polar residues" evidence="1">
    <location>
        <begin position="397"/>
        <end position="414"/>
    </location>
</feature>
<organism evidence="2 3">
    <name type="scientific">Holothuria leucospilota</name>
    <name type="common">Black long sea cucumber</name>
    <name type="synonym">Mertensiothuria leucospilota</name>
    <dbReference type="NCBI Taxonomy" id="206669"/>
    <lineage>
        <taxon>Eukaryota</taxon>
        <taxon>Metazoa</taxon>
        <taxon>Echinodermata</taxon>
        <taxon>Eleutherozoa</taxon>
        <taxon>Echinozoa</taxon>
        <taxon>Holothuroidea</taxon>
        <taxon>Aspidochirotacea</taxon>
        <taxon>Aspidochirotida</taxon>
        <taxon>Holothuriidae</taxon>
        <taxon>Holothuria</taxon>
    </lineage>
</organism>
<feature type="compositionally biased region" description="Polar residues" evidence="1">
    <location>
        <begin position="62"/>
        <end position="72"/>
    </location>
</feature>
<proteinExistence type="predicted"/>
<comment type="caution">
    <text evidence="2">The sequence shown here is derived from an EMBL/GenBank/DDBJ whole genome shotgun (WGS) entry which is preliminary data.</text>
</comment>
<feature type="region of interest" description="Disordered" evidence="1">
    <location>
        <begin position="43"/>
        <end position="79"/>
    </location>
</feature>
<gene>
    <name evidence="2" type="ORF">HOLleu_27399</name>
</gene>
<feature type="compositionally biased region" description="Low complexity" evidence="1">
    <location>
        <begin position="44"/>
        <end position="55"/>
    </location>
</feature>
<evidence type="ECO:0000256" key="1">
    <source>
        <dbReference type="SAM" id="MobiDB-lite"/>
    </source>
</evidence>